<evidence type="ECO:0000313" key="2">
    <source>
        <dbReference type="Proteomes" id="UP001362999"/>
    </source>
</evidence>
<accession>A0AAW0AVI8</accession>
<dbReference type="AlphaFoldDB" id="A0AAW0AVI8"/>
<reference evidence="1 2" key="1">
    <citation type="journal article" date="2024" name="J Genomics">
        <title>Draft genome sequencing and assembly of Favolaschia claudopus CIRM-BRFM 2984 isolated from oak limbs.</title>
        <authorList>
            <person name="Navarro D."/>
            <person name="Drula E."/>
            <person name="Chaduli D."/>
            <person name="Cazenave R."/>
            <person name="Ahrendt S."/>
            <person name="Wang J."/>
            <person name="Lipzen A."/>
            <person name="Daum C."/>
            <person name="Barry K."/>
            <person name="Grigoriev I.V."/>
            <person name="Favel A."/>
            <person name="Rosso M.N."/>
            <person name="Martin F."/>
        </authorList>
    </citation>
    <scope>NUCLEOTIDE SEQUENCE [LARGE SCALE GENOMIC DNA]</scope>
    <source>
        <strain evidence="1 2">CIRM-BRFM 2984</strain>
    </source>
</reference>
<comment type="caution">
    <text evidence="1">The sequence shown here is derived from an EMBL/GenBank/DDBJ whole genome shotgun (WGS) entry which is preliminary data.</text>
</comment>
<dbReference type="EMBL" id="JAWWNJ010000052">
    <property type="protein sequence ID" value="KAK7016118.1"/>
    <property type="molecule type" value="Genomic_DNA"/>
</dbReference>
<organism evidence="1 2">
    <name type="scientific">Favolaschia claudopus</name>
    <dbReference type="NCBI Taxonomy" id="2862362"/>
    <lineage>
        <taxon>Eukaryota</taxon>
        <taxon>Fungi</taxon>
        <taxon>Dikarya</taxon>
        <taxon>Basidiomycota</taxon>
        <taxon>Agaricomycotina</taxon>
        <taxon>Agaricomycetes</taxon>
        <taxon>Agaricomycetidae</taxon>
        <taxon>Agaricales</taxon>
        <taxon>Marasmiineae</taxon>
        <taxon>Mycenaceae</taxon>
        <taxon>Favolaschia</taxon>
    </lineage>
</organism>
<protein>
    <submittedName>
        <fullName evidence="1">Uncharacterized protein</fullName>
    </submittedName>
</protein>
<sequence length="204" mass="23029">MVYAPRDDGGRDLLDIVARNEAITVTWLKSYLSFGEDRPLWALVADEVMAKKALADDLSVDEAIRRNMYLQSWRAKAVGEGSLGNDLKRMVKIADKLGVRQEALAVSRDAQRQAIIWYHKQSTANRQLFNANRVNDCLKRKHKMMLVGDAEILTRKAQTNRHTSRRDCKCIACSDTRTASGCAHPNQCFAKARTMLMSLLPKCC</sequence>
<name>A0AAW0AVI8_9AGAR</name>
<gene>
    <name evidence="1" type="ORF">R3P38DRAFT_2542959</name>
</gene>
<proteinExistence type="predicted"/>
<dbReference type="Proteomes" id="UP001362999">
    <property type="component" value="Unassembled WGS sequence"/>
</dbReference>
<keyword evidence="2" id="KW-1185">Reference proteome</keyword>
<evidence type="ECO:0000313" key="1">
    <source>
        <dbReference type="EMBL" id="KAK7016118.1"/>
    </source>
</evidence>